<dbReference type="OrthoDB" id="8002153at2759"/>
<feature type="domain" description="C2H2-type" evidence="7">
    <location>
        <begin position="597"/>
        <end position="625"/>
    </location>
</feature>
<keyword evidence="9" id="KW-1185">Reference proteome</keyword>
<dbReference type="GO" id="GO:0005634">
    <property type="term" value="C:nucleus"/>
    <property type="evidence" value="ECO:0007669"/>
    <property type="project" value="TreeGrafter"/>
</dbReference>
<dbReference type="Proteomes" id="UP000095300">
    <property type="component" value="Unassembled WGS sequence"/>
</dbReference>
<dbReference type="GO" id="GO:0008270">
    <property type="term" value="F:zinc ion binding"/>
    <property type="evidence" value="ECO:0007669"/>
    <property type="project" value="UniProtKB-KW"/>
</dbReference>
<evidence type="ECO:0000259" key="7">
    <source>
        <dbReference type="PROSITE" id="PS50157"/>
    </source>
</evidence>
<evidence type="ECO:0000313" key="9">
    <source>
        <dbReference type="Proteomes" id="UP000095300"/>
    </source>
</evidence>
<dbReference type="STRING" id="35570.A0A1I8Q1M2"/>
<accession>A0A1I8Q1M2</accession>
<dbReference type="VEuPathDB" id="VectorBase:SCAU013046"/>
<evidence type="ECO:0000256" key="6">
    <source>
        <dbReference type="SAM" id="MobiDB-lite"/>
    </source>
</evidence>
<keyword evidence="3 5" id="KW-0863">Zinc-finger</keyword>
<evidence type="ECO:0000256" key="2">
    <source>
        <dbReference type="ARBA" id="ARBA00022737"/>
    </source>
</evidence>
<dbReference type="KEGG" id="scac:106084857"/>
<proteinExistence type="predicted"/>
<evidence type="ECO:0000256" key="1">
    <source>
        <dbReference type="ARBA" id="ARBA00022723"/>
    </source>
</evidence>
<feature type="domain" description="C2H2-type" evidence="7">
    <location>
        <begin position="288"/>
        <end position="311"/>
    </location>
</feature>
<feature type="compositionally biased region" description="Polar residues" evidence="6">
    <location>
        <begin position="534"/>
        <end position="546"/>
    </location>
</feature>
<dbReference type="GO" id="GO:0000977">
    <property type="term" value="F:RNA polymerase II transcription regulatory region sequence-specific DNA binding"/>
    <property type="evidence" value="ECO:0007669"/>
    <property type="project" value="TreeGrafter"/>
</dbReference>
<feature type="region of interest" description="Disordered" evidence="6">
    <location>
        <begin position="534"/>
        <end position="560"/>
    </location>
</feature>
<keyword evidence="4" id="KW-0862">Zinc</keyword>
<evidence type="ECO:0000256" key="4">
    <source>
        <dbReference type="ARBA" id="ARBA00022833"/>
    </source>
</evidence>
<keyword evidence="1" id="KW-0479">Metal-binding</keyword>
<protein>
    <recommendedName>
        <fullName evidence="7">C2H2-type domain-containing protein</fullName>
    </recommendedName>
</protein>
<dbReference type="InterPro" id="IPR036236">
    <property type="entry name" value="Znf_C2H2_sf"/>
</dbReference>
<feature type="domain" description="C2H2-type" evidence="7">
    <location>
        <begin position="246"/>
        <end position="274"/>
    </location>
</feature>
<dbReference type="PANTHER" id="PTHR24379:SF127">
    <property type="entry name" value="BLOODY FINGERS-RELATED"/>
    <property type="match status" value="1"/>
</dbReference>
<dbReference type="Gene3D" id="3.30.160.60">
    <property type="entry name" value="Classic Zinc Finger"/>
    <property type="match status" value="3"/>
</dbReference>
<dbReference type="PROSITE" id="PS50157">
    <property type="entry name" value="ZINC_FINGER_C2H2_2"/>
    <property type="match status" value="5"/>
</dbReference>
<dbReference type="GO" id="GO:0000981">
    <property type="term" value="F:DNA-binding transcription factor activity, RNA polymerase II-specific"/>
    <property type="evidence" value="ECO:0007669"/>
    <property type="project" value="TreeGrafter"/>
</dbReference>
<reference evidence="8" key="1">
    <citation type="submission" date="2020-05" db="UniProtKB">
        <authorList>
            <consortium name="EnsemblMetazoa"/>
        </authorList>
    </citation>
    <scope>IDENTIFICATION</scope>
    <source>
        <strain evidence="8">USDA</strain>
    </source>
</reference>
<organism evidence="8 9">
    <name type="scientific">Stomoxys calcitrans</name>
    <name type="common">Stable fly</name>
    <name type="synonym">Conops calcitrans</name>
    <dbReference type="NCBI Taxonomy" id="35570"/>
    <lineage>
        <taxon>Eukaryota</taxon>
        <taxon>Metazoa</taxon>
        <taxon>Ecdysozoa</taxon>
        <taxon>Arthropoda</taxon>
        <taxon>Hexapoda</taxon>
        <taxon>Insecta</taxon>
        <taxon>Pterygota</taxon>
        <taxon>Neoptera</taxon>
        <taxon>Endopterygota</taxon>
        <taxon>Diptera</taxon>
        <taxon>Brachycera</taxon>
        <taxon>Muscomorpha</taxon>
        <taxon>Muscoidea</taxon>
        <taxon>Muscidae</taxon>
        <taxon>Stomoxys</taxon>
    </lineage>
</organism>
<sequence length="653" mass="76497">MNDEFQKCFQMLNMEWEKRLQYICGKCWQHIWEFHQFEESIIEAQKGQHLHTEAAKEVKIKPELNLHINQQEVQLELSANTEESTKPPALTFDIKTEEPLDLNSDHEGISPQDEQDHLTNEEMLLTMPSRKDNSTLRNDDESNEDYCSNDDIPLTSLGHTNLFSLENKVSATNRLVEEFDELVALWRSSLECEICHQLVVSYSQLKEHFSKHHASEGCYLMCCKLRLETRYDIENHIRYHNAPQQLKCEACCKAFRLVTYLRKHYKIVHTGRGGDKNAKDNKKLEGKYGCCKCSKDFATEKQLNQHNLDVHKPKIYKCNVCEKTFMRPYALREHLAGHKGKQPHACSVCSKAFTWRSNFCQHMRKSHPQEWQKMQDEEAQREREKYRYRRETRGNGMVYVCIYCFKEYDSRFSMYYHAKRCQMYNTPKEPKKGFRLNTREEQAEQISMISEPTAPAEKVDIKPELNKNRQEIQQEVVLHNAIGLSASTEDSIKPSDLNFDIKSEEPLDLNSDHEEMSPQDGQDHLTDEEMSLMMSSRQENSSLQSDNKSKEDYYSNDDLPSSSLGQIKHCTSDKCTSATKKSAEEFDEVVALWRSPLECENCHQLVASYSQLKEHFSKYHASERCYLMCCQMRLETRYDIENHIGYHNAPQQL</sequence>
<dbReference type="InterPro" id="IPR013087">
    <property type="entry name" value="Znf_C2H2_type"/>
</dbReference>
<dbReference type="AlphaFoldDB" id="A0A1I8Q1M2"/>
<gene>
    <name evidence="8" type="primary">106084857</name>
</gene>
<dbReference type="SMART" id="SM00355">
    <property type="entry name" value="ZnF_C2H2"/>
    <property type="match status" value="8"/>
</dbReference>
<dbReference type="PROSITE" id="PS00028">
    <property type="entry name" value="ZINC_FINGER_C2H2_1"/>
    <property type="match status" value="6"/>
</dbReference>
<dbReference type="Gene3D" id="3.40.1800.20">
    <property type="match status" value="1"/>
</dbReference>
<dbReference type="SUPFAM" id="SSF57667">
    <property type="entry name" value="beta-beta-alpha zinc fingers"/>
    <property type="match status" value="3"/>
</dbReference>
<evidence type="ECO:0000256" key="5">
    <source>
        <dbReference type="PROSITE-ProRule" id="PRU00042"/>
    </source>
</evidence>
<dbReference type="PANTHER" id="PTHR24379">
    <property type="entry name" value="KRAB AND ZINC FINGER DOMAIN-CONTAINING"/>
    <property type="match status" value="1"/>
</dbReference>
<feature type="domain" description="C2H2-type" evidence="7">
    <location>
        <begin position="344"/>
        <end position="372"/>
    </location>
</feature>
<dbReference type="FunFam" id="3.30.160.60:FF:000446">
    <property type="entry name" value="Zinc finger protein"/>
    <property type="match status" value="1"/>
</dbReference>
<evidence type="ECO:0000313" key="8">
    <source>
        <dbReference type="EnsemblMetazoa" id="SCAU013046-PA"/>
    </source>
</evidence>
<dbReference type="EnsemblMetazoa" id="SCAU013046-RA">
    <property type="protein sequence ID" value="SCAU013046-PA"/>
    <property type="gene ID" value="SCAU013046"/>
</dbReference>
<evidence type="ECO:0000256" key="3">
    <source>
        <dbReference type="ARBA" id="ARBA00022771"/>
    </source>
</evidence>
<keyword evidence="2" id="KW-0677">Repeat</keyword>
<feature type="domain" description="C2H2-type" evidence="7">
    <location>
        <begin position="316"/>
        <end position="343"/>
    </location>
</feature>
<name>A0A1I8Q1M2_STOCA</name>